<organism evidence="1 2">
    <name type="scientific">Paludisphaera mucosa</name>
    <dbReference type="NCBI Taxonomy" id="3030827"/>
    <lineage>
        <taxon>Bacteria</taxon>
        <taxon>Pseudomonadati</taxon>
        <taxon>Planctomycetota</taxon>
        <taxon>Planctomycetia</taxon>
        <taxon>Isosphaerales</taxon>
        <taxon>Isosphaeraceae</taxon>
        <taxon>Paludisphaera</taxon>
    </lineage>
</organism>
<sequence>MGCDIHFYVENKVNGDWQSADRWEPSEASGHEVEPASSIHYKKRFYSDRNYSLFAILADVRNGRGFAGCDTGNGFVPIDDPRGLPDDVSDMVKAASDCWDGDGHSHSWFTVAELLEYDWTQTTKHRGYVSAAQFYEWNRWRREDGEGPESYCGDVGGGSVEKVSEAEMRRRIEEVTAGDWYRSEEKVQEQLPSVYCQVEWEQPYYKAARGFLSDTLPQLWRLGKPEDVRIVFWFDN</sequence>
<keyword evidence="2" id="KW-1185">Reference proteome</keyword>
<protein>
    <submittedName>
        <fullName evidence="1">Uncharacterized protein</fullName>
    </submittedName>
</protein>
<dbReference type="EMBL" id="JARRAG010000002">
    <property type="protein sequence ID" value="MDG3006431.1"/>
    <property type="molecule type" value="Genomic_DNA"/>
</dbReference>
<comment type="caution">
    <text evidence="1">The sequence shown here is derived from an EMBL/GenBank/DDBJ whole genome shotgun (WGS) entry which is preliminary data.</text>
</comment>
<reference evidence="1 2" key="1">
    <citation type="submission" date="2023-03" db="EMBL/GenBank/DDBJ databases">
        <title>Paludisphaera mucosa sp. nov. a novel planctomycete from northern fen.</title>
        <authorList>
            <person name="Ivanova A."/>
        </authorList>
    </citation>
    <scope>NUCLEOTIDE SEQUENCE [LARGE SCALE GENOMIC DNA]</scope>
    <source>
        <strain evidence="1 2">Pla2</strain>
    </source>
</reference>
<accession>A0ABT6FG17</accession>
<gene>
    <name evidence="1" type="ORF">PZE19_21885</name>
</gene>
<name>A0ABT6FG17_9BACT</name>
<dbReference type="Proteomes" id="UP001216907">
    <property type="component" value="Unassembled WGS sequence"/>
</dbReference>
<evidence type="ECO:0000313" key="2">
    <source>
        <dbReference type="Proteomes" id="UP001216907"/>
    </source>
</evidence>
<proteinExistence type="predicted"/>
<dbReference type="RefSeq" id="WP_277862728.1">
    <property type="nucleotide sequence ID" value="NZ_JARRAG010000002.1"/>
</dbReference>
<evidence type="ECO:0000313" key="1">
    <source>
        <dbReference type="EMBL" id="MDG3006431.1"/>
    </source>
</evidence>